<dbReference type="EMBL" id="CP133592">
    <property type="protein sequence ID" value="WMW24362.1"/>
    <property type="molecule type" value="Genomic_DNA"/>
</dbReference>
<dbReference type="RefSeq" id="WP_309310175.1">
    <property type="nucleotide sequence ID" value="NZ_CP133592.1"/>
</dbReference>
<evidence type="ECO:0000313" key="1">
    <source>
        <dbReference type="EMBL" id="WMW24362.1"/>
    </source>
</evidence>
<proteinExistence type="predicted"/>
<accession>A0AA51UJE9</accession>
<keyword evidence="2" id="KW-1185">Reference proteome</keyword>
<dbReference type="GeneID" id="84232990"/>
<dbReference type="Proteomes" id="UP001182908">
    <property type="component" value="Chromosome"/>
</dbReference>
<dbReference type="AlphaFoldDB" id="A0AA51UJE9"/>
<gene>
    <name evidence="1" type="ORF">RE474_09695</name>
</gene>
<name>A0AA51UJE9_9EURY</name>
<organism evidence="1 2">
    <name type="scientific">Methanolobus sediminis</name>
    <dbReference type="NCBI Taxonomy" id="3072978"/>
    <lineage>
        <taxon>Archaea</taxon>
        <taxon>Methanobacteriati</taxon>
        <taxon>Methanobacteriota</taxon>
        <taxon>Stenosarchaea group</taxon>
        <taxon>Methanomicrobia</taxon>
        <taxon>Methanosarcinales</taxon>
        <taxon>Methanosarcinaceae</taxon>
        <taxon>Methanolobus</taxon>
    </lineage>
</organism>
<reference evidence="1 2" key="1">
    <citation type="submission" date="2023-08" db="EMBL/GenBank/DDBJ databases">
        <title>Methanolobus mangrovi sp. nov. and Methanolobus sediminis sp. nov, two novel methylotrophic methanogens isolated from mangrove sediments in China.</title>
        <authorList>
            <person name="Zhou J."/>
        </authorList>
    </citation>
    <scope>NUCLEOTIDE SEQUENCE [LARGE SCALE GENOMIC DNA]</scope>
    <source>
        <strain evidence="1 2">FTZ6</strain>
    </source>
</reference>
<sequence length="44" mass="5012">MSDVPNCPVHPIQHLYYDASVRGGVFCPVCKVWRHVDESGKVER</sequence>
<protein>
    <submittedName>
        <fullName evidence="1">Uncharacterized protein</fullName>
    </submittedName>
</protein>
<evidence type="ECO:0000313" key="2">
    <source>
        <dbReference type="Proteomes" id="UP001182908"/>
    </source>
</evidence>
<dbReference type="KEGG" id="mseb:RE474_09695"/>